<evidence type="ECO:0000256" key="5">
    <source>
        <dbReference type="ARBA" id="ARBA00022842"/>
    </source>
</evidence>
<keyword evidence="3 8" id="KW-0479">Metal-binding</keyword>
<evidence type="ECO:0000313" key="10">
    <source>
        <dbReference type="EMBL" id="VYU28529.1"/>
    </source>
</evidence>
<reference evidence="10" key="1">
    <citation type="submission" date="2019-11" db="EMBL/GenBank/DDBJ databases">
        <authorList>
            <person name="Feng L."/>
        </authorList>
    </citation>
    <scope>NUCLEOTIDE SEQUENCE</scope>
    <source>
        <strain evidence="10">VparvulaLFYP99</strain>
    </source>
</reference>
<comment type="subcellular location">
    <subcellularLocation>
        <location evidence="8">Cytoplasm</location>
    </subcellularLocation>
</comment>
<comment type="cofactor">
    <cofactor evidence="8">
        <name>Mg(2+)</name>
        <dbReference type="ChEBI" id="CHEBI:18420"/>
    </cofactor>
</comment>
<keyword evidence="2 8" id="KW-0808">Transferase</keyword>
<keyword evidence="7 8" id="KW-0275">Fatty acid biosynthesis</keyword>
<dbReference type="EMBL" id="CACRUG010000011">
    <property type="protein sequence ID" value="VYU28529.1"/>
    <property type="molecule type" value="Genomic_DNA"/>
</dbReference>
<gene>
    <name evidence="8 10" type="primary">acpS</name>
    <name evidence="10" type="ORF">VPLFYP99_00509</name>
</gene>
<keyword evidence="8" id="KW-0963">Cytoplasm</keyword>
<dbReference type="InterPro" id="IPR004568">
    <property type="entry name" value="Ppantetheine-prot_Trfase_dom"/>
</dbReference>
<keyword evidence="4 8" id="KW-0276">Fatty acid metabolism</keyword>
<accession>A0A6N3DN68</accession>
<organism evidence="10">
    <name type="scientific">Veillonella parvula</name>
    <name type="common">Staphylococcus parvulus</name>
    <dbReference type="NCBI Taxonomy" id="29466"/>
    <lineage>
        <taxon>Bacteria</taxon>
        <taxon>Bacillati</taxon>
        <taxon>Bacillota</taxon>
        <taxon>Negativicutes</taxon>
        <taxon>Veillonellales</taxon>
        <taxon>Veillonellaceae</taxon>
        <taxon>Veillonella</taxon>
    </lineage>
</organism>
<proteinExistence type="inferred from homology"/>
<dbReference type="GO" id="GO:0008897">
    <property type="term" value="F:holo-[acyl-carrier-protein] synthase activity"/>
    <property type="evidence" value="ECO:0007669"/>
    <property type="project" value="UniProtKB-UniRule"/>
</dbReference>
<name>A0A6N3DN68_VEIPA</name>
<evidence type="ECO:0000256" key="4">
    <source>
        <dbReference type="ARBA" id="ARBA00022832"/>
    </source>
</evidence>
<dbReference type="InterPro" id="IPR002582">
    <property type="entry name" value="ACPS"/>
</dbReference>
<dbReference type="EC" id="2.7.8.7" evidence="8"/>
<comment type="function">
    <text evidence="8">Transfers the 4'-phosphopantetheine moiety from coenzyme A to a Ser of acyl-carrier-protein.</text>
</comment>
<dbReference type="SUPFAM" id="SSF56214">
    <property type="entry name" value="4'-phosphopantetheinyl transferase"/>
    <property type="match status" value="1"/>
</dbReference>
<feature type="binding site" evidence="8">
    <location>
        <position position="6"/>
    </location>
    <ligand>
        <name>Mg(2+)</name>
        <dbReference type="ChEBI" id="CHEBI:18420"/>
    </ligand>
</feature>
<comment type="similarity">
    <text evidence="8">Belongs to the P-Pant transferase superfamily. AcpS family.</text>
</comment>
<dbReference type="NCBIfam" id="TIGR00556">
    <property type="entry name" value="pantethn_trn"/>
    <property type="match status" value="1"/>
</dbReference>
<evidence type="ECO:0000259" key="9">
    <source>
        <dbReference type="Pfam" id="PF01648"/>
    </source>
</evidence>
<dbReference type="AlphaFoldDB" id="A0A6N3DN68"/>
<keyword evidence="5 8" id="KW-0460">Magnesium</keyword>
<evidence type="ECO:0000256" key="3">
    <source>
        <dbReference type="ARBA" id="ARBA00022723"/>
    </source>
</evidence>
<dbReference type="InterPro" id="IPR037143">
    <property type="entry name" value="4-PPantetheinyl_Trfase_dom_sf"/>
</dbReference>
<evidence type="ECO:0000256" key="2">
    <source>
        <dbReference type="ARBA" id="ARBA00022679"/>
    </source>
</evidence>
<dbReference type="GO" id="GO:0005737">
    <property type="term" value="C:cytoplasm"/>
    <property type="evidence" value="ECO:0007669"/>
    <property type="project" value="UniProtKB-SubCell"/>
</dbReference>
<protein>
    <recommendedName>
        <fullName evidence="8">Holo-[acyl-carrier-protein] synthase</fullName>
        <shortName evidence="8">Holo-ACP synthase</shortName>
        <ecNumber evidence="8">2.7.8.7</ecNumber>
    </recommendedName>
    <alternativeName>
        <fullName evidence="8">4'-phosphopantetheinyl transferase AcpS</fullName>
    </alternativeName>
</protein>
<keyword evidence="1 8" id="KW-0444">Lipid biosynthesis</keyword>
<feature type="domain" description="4'-phosphopantetheinyl transferase" evidence="9">
    <location>
        <begin position="3"/>
        <end position="116"/>
    </location>
</feature>
<dbReference type="HAMAP" id="MF_00101">
    <property type="entry name" value="AcpS"/>
    <property type="match status" value="1"/>
</dbReference>
<dbReference type="NCBIfam" id="TIGR00516">
    <property type="entry name" value="acpS"/>
    <property type="match status" value="1"/>
</dbReference>
<dbReference type="InterPro" id="IPR008278">
    <property type="entry name" value="4-PPantetheinyl_Trfase_dom"/>
</dbReference>
<dbReference type="Pfam" id="PF01648">
    <property type="entry name" value="ACPS"/>
    <property type="match status" value="1"/>
</dbReference>
<evidence type="ECO:0000256" key="6">
    <source>
        <dbReference type="ARBA" id="ARBA00023098"/>
    </source>
</evidence>
<evidence type="ECO:0000256" key="8">
    <source>
        <dbReference type="HAMAP-Rule" id="MF_00101"/>
    </source>
</evidence>
<comment type="catalytic activity">
    <reaction evidence="8">
        <text>apo-[ACP] + CoA = holo-[ACP] + adenosine 3',5'-bisphosphate + H(+)</text>
        <dbReference type="Rhea" id="RHEA:12068"/>
        <dbReference type="Rhea" id="RHEA-COMP:9685"/>
        <dbReference type="Rhea" id="RHEA-COMP:9690"/>
        <dbReference type="ChEBI" id="CHEBI:15378"/>
        <dbReference type="ChEBI" id="CHEBI:29999"/>
        <dbReference type="ChEBI" id="CHEBI:57287"/>
        <dbReference type="ChEBI" id="CHEBI:58343"/>
        <dbReference type="ChEBI" id="CHEBI:64479"/>
        <dbReference type="EC" id="2.7.8.7"/>
    </reaction>
</comment>
<dbReference type="RefSeq" id="WP_077708486.1">
    <property type="nucleotide sequence ID" value="NZ_CACRUG010000011.1"/>
</dbReference>
<evidence type="ECO:0000256" key="7">
    <source>
        <dbReference type="ARBA" id="ARBA00023160"/>
    </source>
</evidence>
<keyword evidence="6 8" id="KW-0443">Lipid metabolism</keyword>
<sequence>MKLGNDIIEIDRIRQAIEKSSSFKARVYTIHEIEYCKSRNKGCYESFAGIYAAKEAFIKALGTGMRYGSWQDIEIYHDEWGAPLIRLQDTFKDIYETSGYTDIHVSISHCKDYAMSTVILEGA</sequence>
<dbReference type="GO" id="GO:0006633">
    <property type="term" value="P:fatty acid biosynthetic process"/>
    <property type="evidence" value="ECO:0007669"/>
    <property type="project" value="UniProtKB-UniRule"/>
</dbReference>
<feature type="binding site" evidence="8">
    <location>
        <position position="55"/>
    </location>
    <ligand>
        <name>Mg(2+)</name>
        <dbReference type="ChEBI" id="CHEBI:18420"/>
    </ligand>
</feature>
<evidence type="ECO:0000256" key="1">
    <source>
        <dbReference type="ARBA" id="ARBA00022516"/>
    </source>
</evidence>
<dbReference type="Gene3D" id="3.90.470.20">
    <property type="entry name" value="4'-phosphopantetheinyl transferase domain"/>
    <property type="match status" value="1"/>
</dbReference>
<dbReference type="GO" id="GO:0000287">
    <property type="term" value="F:magnesium ion binding"/>
    <property type="evidence" value="ECO:0007669"/>
    <property type="project" value="UniProtKB-UniRule"/>
</dbReference>